<gene>
    <name evidence="1" type="ORF">EVAR_86543_1</name>
</gene>
<evidence type="ECO:0000313" key="2">
    <source>
        <dbReference type="Proteomes" id="UP000299102"/>
    </source>
</evidence>
<accession>A0A4C1VMQ6</accession>
<comment type="caution">
    <text evidence="1">The sequence shown here is derived from an EMBL/GenBank/DDBJ whole genome shotgun (WGS) entry which is preliminary data.</text>
</comment>
<keyword evidence="2" id="KW-1185">Reference proteome</keyword>
<reference evidence="1 2" key="1">
    <citation type="journal article" date="2019" name="Commun. Biol.">
        <title>The bagworm genome reveals a unique fibroin gene that provides high tensile strength.</title>
        <authorList>
            <person name="Kono N."/>
            <person name="Nakamura H."/>
            <person name="Ohtoshi R."/>
            <person name="Tomita M."/>
            <person name="Numata K."/>
            <person name="Arakawa K."/>
        </authorList>
    </citation>
    <scope>NUCLEOTIDE SEQUENCE [LARGE SCALE GENOMIC DNA]</scope>
</reference>
<sequence>MLQLTVISAEFMSHSRPEGCSHSQRRLPARVNATCHLATREAHPRMYHDRTLYQYFDETTNKHFVSCKVRYPVLDSDPDPAVDANLPTLHFSHGPNSRSRF</sequence>
<proteinExistence type="predicted"/>
<protein>
    <submittedName>
        <fullName evidence="1">Uncharacterized protein</fullName>
    </submittedName>
</protein>
<dbReference type="EMBL" id="BGZK01000380">
    <property type="protein sequence ID" value="GBP40396.1"/>
    <property type="molecule type" value="Genomic_DNA"/>
</dbReference>
<dbReference type="Proteomes" id="UP000299102">
    <property type="component" value="Unassembled WGS sequence"/>
</dbReference>
<organism evidence="1 2">
    <name type="scientific">Eumeta variegata</name>
    <name type="common">Bagworm moth</name>
    <name type="synonym">Eumeta japonica</name>
    <dbReference type="NCBI Taxonomy" id="151549"/>
    <lineage>
        <taxon>Eukaryota</taxon>
        <taxon>Metazoa</taxon>
        <taxon>Ecdysozoa</taxon>
        <taxon>Arthropoda</taxon>
        <taxon>Hexapoda</taxon>
        <taxon>Insecta</taxon>
        <taxon>Pterygota</taxon>
        <taxon>Neoptera</taxon>
        <taxon>Endopterygota</taxon>
        <taxon>Lepidoptera</taxon>
        <taxon>Glossata</taxon>
        <taxon>Ditrysia</taxon>
        <taxon>Tineoidea</taxon>
        <taxon>Psychidae</taxon>
        <taxon>Oiketicinae</taxon>
        <taxon>Eumeta</taxon>
    </lineage>
</organism>
<dbReference type="AlphaFoldDB" id="A0A4C1VMQ6"/>
<name>A0A4C1VMQ6_EUMVA</name>
<evidence type="ECO:0000313" key="1">
    <source>
        <dbReference type="EMBL" id="GBP40396.1"/>
    </source>
</evidence>